<feature type="binding site" evidence="17">
    <location>
        <position position="64"/>
    </location>
    <ligand>
        <name>[4Fe-4S] cluster</name>
        <dbReference type="ChEBI" id="CHEBI:49883"/>
        <note>4Fe-4S-S-AdoMet</note>
    </ligand>
</feature>
<keyword evidence="10 15" id="KW-0408">Iron</keyword>
<dbReference type="AlphaFoldDB" id="A0A2S3VZ37"/>
<feature type="binding site" evidence="17">
    <location>
        <position position="60"/>
    </location>
    <ligand>
        <name>[4Fe-4S] cluster</name>
        <dbReference type="ChEBI" id="CHEBI:49883"/>
        <note>4Fe-4S-S-AdoMet</note>
    </ligand>
</feature>
<evidence type="ECO:0000256" key="4">
    <source>
        <dbReference type="ARBA" id="ARBA00011245"/>
    </source>
</evidence>
<dbReference type="GO" id="GO:0006782">
    <property type="term" value="P:protoporphyrinogen IX biosynthetic process"/>
    <property type="evidence" value="ECO:0007669"/>
    <property type="project" value="UniProtKB-UniPathway"/>
</dbReference>
<dbReference type="Pfam" id="PF04055">
    <property type="entry name" value="Radical_SAM"/>
    <property type="match status" value="1"/>
</dbReference>
<accession>A0A2S3VZ37</accession>
<dbReference type="InterPro" id="IPR006638">
    <property type="entry name" value="Elp3/MiaA/NifB-like_rSAM"/>
</dbReference>
<dbReference type="Proteomes" id="UP000237344">
    <property type="component" value="Unassembled WGS sequence"/>
</dbReference>
<feature type="domain" description="Radical SAM core" evidence="18">
    <location>
        <begin position="45"/>
        <end position="282"/>
    </location>
</feature>
<keyword evidence="9 15" id="KW-0560">Oxidoreductase</keyword>
<feature type="binding site" evidence="16">
    <location>
        <position position="111"/>
    </location>
    <ligand>
        <name>S-adenosyl-L-methionine</name>
        <dbReference type="ChEBI" id="CHEBI:59789"/>
        <label>1</label>
    </ligand>
</feature>
<evidence type="ECO:0000259" key="18">
    <source>
        <dbReference type="PROSITE" id="PS51918"/>
    </source>
</evidence>
<evidence type="ECO:0000256" key="12">
    <source>
        <dbReference type="ARBA" id="ARBA00023244"/>
    </source>
</evidence>
<feature type="binding site" evidence="16">
    <location>
        <begin position="66"/>
        <end position="68"/>
    </location>
    <ligand>
        <name>S-adenosyl-L-methionine</name>
        <dbReference type="ChEBI" id="CHEBI:59789"/>
        <label>2</label>
    </ligand>
</feature>
<feature type="binding site" evidence="16">
    <location>
        <position position="54"/>
    </location>
    <ligand>
        <name>S-adenosyl-L-methionine</name>
        <dbReference type="ChEBI" id="CHEBI:59789"/>
        <label>1</label>
    </ligand>
</feature>
<keyword evidence="20" id="KW-1185">Reference proteome</keyword>
<dbReference type="GO" id="GO:0005737">
    <property type="term" value="C:cytoplasm"/>
    <property type="evidence" value="ECO:0007669"/>
    <property type="project" value="UniProtKB-SubCell"/>
</dbReference>
<dbReference type="SFLD" id="SFLDG01065">
    <property type="entry name" value="anaerobic_coproporphyrinogen-I"/>
    <property type="match status" value="1"/>
</dbReference>
<dbReference type="Gene3D" id="3.80.30.20">
    <property type="entry name" value="tm_1862 like domain"/>
    <property type="match status" value="1"/>
</dbReference>
<evidence type="ECO:0000256" key="8">
    <source>
        <dbReference type="ARBA" id="ARBA00022723"/>
    </source>
</evidence>
<comment type="pathway">
    <text evidence="2 15">Porphyrin-containing compound metabolism; protoporphyrin-IX biosynthesis; protoporphyrinogen-IX from coproporphyrinogen-III (AdoMet route): step 1/1.</text>
</comment>
<keyword evidence="6 15" id="KW-0963">Cytoplasm</keyword>
<evidence type="ECO:0000256" key="16">
    <source>
        <dbReference type="PIRSR" id="PIRSR000167-1"/>
    </source>
</evidence>
<protein>
    <recommendedName>
        <fullName evidence="15">Coproporphyrinogen-III oxidase</fullName>
        <ecNumber evidence="15">1.3.98.3</ecNumber>
    </recommendedName>
</protein>
<dbReference type="InterPro" id="IPR010723">
    <property type="entry name" value="HemN_C"/>
</dbReference>
<proteinExistence type="inferred from homology"/>
<dbReference type="Gene3D" id="1.10.10.920">
    <property type="match status" value="1"/>
</dbReference>
<comment type="caution">
    <text evidence="19">The sequence shown here is derived from an EMBL/GenBank/DDBJ whole genome shotgun (WGS) entry which is preliminary data.</text>
</comment>
<dbReference type="GO" id="GO:0051989">
    <property type="term" value="F:coproporphyrinogen dehydrogenase activity"/>
    <property type="evidence" value="ECO:0007669"/>
    <property type="project" value="UniProtKB-EC"/>
</dbReference>
<evidence type="ECO:0000256" key="9">
    <source>
        <dbReference type="ARBA" id="ARBA00023002"/>
    </source>
</evidence>
<evidence type="ECO:0000313" key="20">
    <source>
        <dbReference type="Proteomes" id="UP000237344"/>
    </source>
</evidence>
<dbReference type="UniPathway" id="UPA00251">
    <property type="reaction ID" value="UER00323"/>
</dbReference>
<name>A0A2S3VZ37_9PROT</name>
<evidence type="ECO:0000256" key="7">
    <source>
        <dbReference type="ARBA" id="ARBA00022691"/>
    </source>
</evidence>
<dbReference type="EC" id="1.3.98.3" evidence="15"/>
<evidence type="ECO:0000256" key="13">
    <source>
        <dbReference type="ARBA" id="ARBA00024295"/>
    </source>
</evidence>
<dbReference type="GO" id="GO:0051539">
    <property type="term" value="F:4 iron, 4 sulfur cluster binding"/>
    <property type="evidence" value="ECO:0007669"/>
    <property type="project" value="UniProtKB-KW"/>
</dbReference>
<gene>
    <name evidence="19" type="primary">hemN_2</name>
    <name evidence="19" type="ORF">KMAL_25290</name>
</gene>
<sequence length="456" mass="49850">MNVADPAALAARYARNLPRYTSYPTAAQFTDAVGPDDARDWLRAVPAGDALSLYLHVPFCDTLCRFCGCNTAVLRSADARAAYAALLIEELRRITRQLGTGHRLSHLQWGGGTPTTLPVGTLRQVMQTIRNSFTLLPDAEISIEIDPRHLPAHYPAVLHELGFNRASLGVQDINPAVQEACGRIQSLEQTTECIDALRGAGIDSINIDLIYGLPRQNVQGVRDTAAAIAALSPDRLAVFGYAHVPWKQKRQNLMPTGELPDATARFEQRAAINDALCAAGYLPVGLDHYSRPDDRMGIAARDGTLHRNFQGYTTDPATVLIGVGASAISSYPQGMTQNAVSSAAYARLMGETPDGLPVVRGVRRTMDDRLRAEIIERLMCDMGIDLDAFTMRHGLPQDSFDDDLRKLSGLEADGFVIISGRRLRVTEEGRVFLRHVAAAFDRHLDMDMPQRHASGV</sequence>
<keyword evidence="12 15" id="KW-0627">Porphyrin biosynthesis</keyword>
<keyword evidence="5 15" id="KW-0004">4Fe-4S</keyword>
<evidence type="ECO:0000256" key="11">
    <source>
        <dbReference type="ARBA" id="ARBA00023014"/>
    </source>
</evidence>
<comment type="catalytic activity">
    <reaction evidence="14 15">
        <text>coproporphyrinogen III + 2 S-adenosyl-L-methionine = protoporphyrinogen IX + 2 5'-deoxyadenosine + 2 L-methionine + 2 CO2</text>
        <dbReference type="Rhea" id="RHEA:15425"/>
        <dbReference type="ChEBI" id="CHEBI:16526"/>
        <dbReference type="ChEBI" id="CHEBI:17319"/>
        <dbReference type="ChEBI" id="CHEBI:57307"/>
        <dbReference type="ChEBI" id="CHEBI:57309"/>
        <dbReference type="ChEBI" id="CHEBI:57844"/>
        <dbReference type="ChEBI" id="CHEBI:59789"/>
        <dbReference type="EC" id="1.3.98.3"/>
    </reaction>
</comment>
<dbReference type="NCBIfam" id="TIGR00538">
    <property type="entry name" value="hemN"/>
    <property type="match status" value="1"/>
</dbReference>
<evidence type="ECO:0000256" key="3">
    <source>
        <dbReference type="ARBA" id="ARBA00005493"/>
    </source>
</evidence>
<organism evidence="19 20">
    <name type="scientific">Novacetimonas maltaceti</name>
    <dbReference type="NCBI Taxonomy" id="1203393"/>
    <lineage>
        <taxon>Bacteria</taxon>
        <taxon>Pseudomonadati</taxon>
        <taxon>Pseudomonadota</taxon>
        <taxon>Alphaproteobacteria</taxon>
        <taxon>Acetobacterales</taxon>
        <taxon>Acetobacteraceae</taxon>
        <taxon>Novacetimonas</taxon>
    </lineage>
</organism>
<reference evidence="19 20" key="1">
    <citation type="submission" date="2018-01" db="EMBL/GenBank/DDBJ databases">
        <title>Draft Genome Sequence of Komagataeibacter maltaceti LMG 1529, a Vinegar Producing Acetic Acid Bacterium Isolated from Malt Vinegar Brewery Acetifiers.</title>
        <authorList>
            <person name="Zhang Q."/>
            <person name="Hollensteiner J."/>
            <person name="Poehlein A."/>
            <person name="Daniel R."/>
        </authorList>
    </citation>
    <scope>NUCLEOTIDE SEQUENCE [LARGE SCALE GENOMIC DNA]</scope>
    <source>
        <strain evidence="19 20">LMG 1529</strain>
    </source>
</reference>
<dbReference type="SMART" id="SM00729">
    <property type="entry name" value="Elp3"/>
    <property type="match status" value="1"/>
</dbReference>
<dbReference type="InterPro" id="IPR007197">
    <property type="entry name" value="rSAM"/>
</dbReference>
<dbReference type="InterPro" id="IPR004558">
    <property type="entry name" value="Coprogen_oxidase_HemN"/>
</dbReference>
<feature type="binding site" evidence="16">
    <location>
        <position position="183"/>
    </location>
    <ligand>
        <name>S-adenosyl-L-methionine</name>
        <dbReference type="ChEBI" id="CHEBI:59789"/>
        <label>2</label>
    </ligand>
</feature>
<dbReference type="SUPFAM" id="SSF102114">
    <property type="entry name" value="Radical SAM enzymes"/>
    <property type="match status" value="1"/>
</dbReference>
<comment type="subunit">
    <text evidence="4">Monomer.</text>
</comment>
<keyword evidence="7 15" id="KW-0949">S-adenosyl-L-methionine</keyword>
<keyword evidence="8 15" id="KW-0479">Metal-binding</keyword>
<feature type="binding site" evidence="16">
    <location>
        <position position="328"/>
    </location>
    <ligand>
        <name>S-adenosyl-L-methionine</name>
        <dbReference type="ChEBI" id="CHEBI:59789"/>
        <label>1</label>
    </ligand>
</feature>
<dbReference type="PANTHER" id="PTHR13932">
    <property type="entry name" value="COPROPORPHYRINIGEN III OXIDASE"/>
    <property type="match status" value="1"/>
</dbReference>
<comment type="function">
    <text evidence="13">Involved in the heme biosynthesis. Catalyzes the anaerobic oxidative decarboxylation of propionate groups of rings A and B of coproporphyrinogen III to yield the vinyl groups in protoporphyrinogen IX.</text>
</comment>
<evidence type="ECO:0000313" key="19">
    <source>
        <dbReference type="EMBL" id="POF61857.1"/>
    </source>
</evidence>
<dbReference type="RefSeq" id="WP_110096064.1">
    <property type="nucleotide sequence ID" value="NZ_NKUE01000032.1"/>
</dbReference>
<feature type="binding site" evidence="16">
    <location>
        <position position="171"/>
    </location>
    <ligand>
        <name>S-adenosyl-L-methionine</name>
        <dbReference type="ChEBI" id="CHEBI:59789"/>
        <label>2</label>
    </ligand>
</feature>
<dbReference type="PIRSF" id="PIRSF000167">
    <property type="entry name" value="HemN"/>
    <property type="match status" value="1"/>
</dbReference>
<dbReference type="SFLD" id="SFLDS00029">
    <property type="entry name" value="Radical_SAM"/>
    <property type="match status" value="1"/>
</dbReference>
<dbReference type="Pfam" id="PF06969">
    <property type="entry name" value="HemN_C"/>
    <property type="match status" value="1"/>
</dbReference>
<keyword evidence="11 15" id="KW-0411">Iron-sulfur</keyword>
<comment type="subcellular location">
    <subcellularLocation>
        <location evidence="1 15">Cytoplasm</location>
    </subcellularLocation>
</comment>
<feature type="binding site" evidence="17">
    <location>
        <position position="67"/>
    </location>
    <ligand>
        <name>[4Fe-4S] cluster</name>
        <dbReference type="ChEBI" id="CHEBI:49883"/>
        <note>4Fe-4S-S-AdoMet</note>
    </ligand>
</feature>
<feature type="binding site" evidence="16">
    <location>
        <position position="208"/>
    </location>
    <ligand>
        <name>S-adenosyl-L-methionine</name>
        <dbReference type="ChEBI" id="CHEBI:59789"/>
        <label>2</label>
    </ligand>
</feature>
<dbReference type="InterPro" id="IPR034505">
    <property type="entry name" value="Coproporphyrinogen-III_oxidase"/>
</dbReference>
<dbReference type="InterPro" id="IPR058240">
    <property type="entry name" value="rSAM_sf"/>
</dbReference>
<comment type="cofactor">
    <cofactor evidence="15 17">
        <name>[4Fe-4S] cluster</name>
        <dbReference type="ChEBI" id="CHEBI:49883"/>
    </cofactor>
    <text evidence="15 17">Binds 1 [4Fe-4S] cluster. The cluster is coordinated with 3 cysteines and an exchangeable S-adenosyl-L-methionine.</text>
</comment>
<comment type="similarity">
    <text evidence="3 15">Belongs to the anaerobic coproporphyrinogen-III oxidase family.</text>
</comment>
<dbReference type="GO" id="GO:0004109">
    <property type="term" value="F:coproporphyrinogen oxidase activity"/>
    <property type="evidence" value="ECO:0007669"/>
    <property type="project" value="InterPro"/>
</dbReference>
<dbReference type="OrthoDB" id="9808022at2"/>
<evidence type="ECO:0000256" key="15">
    <source>
        <dbReference type="PIRNR" id="PIRNR000167"/>
    </source>
</evidence>
<dbReference type="PANTHER" id="PTHR13932:SF6">
    <property type="entry name" value="OXYGEN-INDEPENDENT COPROPORPHYRINOGEN III OXIDASE"/>
    <property type="match status" value="1"/>
</dbReference>
<dbReference type="PROSITE" id="PS51918">
    <property type="entry name" value="RADICAL_SAM"/>
    <property type="match status" value="1"/>
</dbReference>
<feature type="binding site" evidence="16">
    <location>
        <position position="144"/>
    </location>
    <ligand>
        <name>S-adenosyl-L-methionine</name>
        <dbReference type="ChEBI" id="CHEBI:59789"/>
        <label>1</label>
    </ligand>
</feature>
<dbReference type="EMBL" id="POTC01000043">
    <property type="protein sequence ID" value="POF61857.1"/>
    <property type="molecule type" value="Genomic_DNA"/>
</dbReference>
<evidence type="ECO:0000256" key="10">
    <source>
        <dbReference type="ARBA" id="ARBA00023004"/>
    </source>
</evidence>
<evidence type="ECO:0000256" key="5">
    <source>
        <dbReference type="ARBA" id="ARBA00022485"/>
    </source>
</evidence>
<dbReference type="GO" id="GO:0046872">
    <property type="term" value="F:metal ion binding"/>
    <property type="evidence" value="ECO:0007669"/>
    <property type="project" value="UniProtKB-KW"/>
</dbReference>
<evidence type="ECO:0000256" key="14">
    <source>
        <dbReference type="ARBA" id="ARBA00048321"/>
    </source>
</evidence>
<evidence type="ECO:0000256" key="2">
    <source>
        <dbReference type="ARBA" id="ARBA00004785"/>
    </source>
</evidence>
<dbReference type="InterPro" id="IPR023404">
    <property type="entry name" value="rSAM_horseshoe"/>
</dbReference>
<feature type="binding site" evidence="16">
    <location>
        <position position="242"/>
    </location>
    <ligand>
        <name>S-adenosyl-L-methionine</name>
        <dbReference type="ChEBI" id="CHEBI:59789"/>
        <label>2</label>
    </ligand>
</feature>
<evidence type="ECO:0000256" key="1">
    <source>
        <dbReference type="ARBA" id="ARBA00004496"/>
    </source>
</evidence>
<evidence type="ECO:0000256" key="17">
    <source>
        <dbReference type="PIRSR" id="PIRSR000167-2"/>
    </source>
</evidence>
<evidence type="ECO:0000256" key="6">
    <source>
        <dbReference type="ARBA" id="ARBA00022490"/>
    </source>
</evidence>
<feature type="binding site" evidence="16">
    <location>
        <begin position="112"/>
        <end position="113"/>
    </location>
    <ligand>
        <name>S-adenosyl-L-methionine</name>
        <dbReference type="ChEBI" id="CHEBI:59789"/>
        <label>2</label>
    </ligand>
</feature>